<dbReference type="RefSeq" id="WP_190145225.1">
    <property type="nucleotide sequence ID" value="NZ_BLIO01000001.1"/>
</dbReference>
<accession>A0A640T7S1</accession>
<dbReference type="Proteomes" id="UP000430079">
    <property type="component" value="Unassembled WGS sequence"/>
</dbReference>
<reference evidence="1 2" key="1">
    <citation type="submission" date="2019-12" db="EMBL/GenBank/DDBJ databases">
        <title>Whole genome shotgun sequence of Streptomyces hygroscopicus subsp. glebosus NBRC 13786.</title>
        <authorList>
            <person name="Ichikawa N."/>
            <person name="Kimura A."/>
            <person name="Kitahashi Y."/>
            <person name="Komaki H."/>
            <person name="Tamura T."/>
        </authorList>
    </citation>
    <scope>NUCLEOTIDE SEQUENCE [LARGE SCALE GENOMIC DNA]</scope>
    <source>
        <strain evidence="1 2">NBRC 13786</strain>
    </source>
</reference>
<proteinExistence type="predicted"/>
<evidence type="ECO:0000313" key="2">
    <source>
        <dbReference type="Proteomes" id="UP000430079"/>
    </source>
</evidence>
<evidence type="ECO:0000313" key="1">
    <source>
        <dbReference type="EMBL" id="GFE19244.1"/>
    </source>
</evidence>
<dbReference type="InterPro" id="IPR031016">
    <property type="entry name" value="CGA_synthase"/>
</dbReference>
<dbReference type="EMBL" id="BLIO01000001">
    <property type="protein sequence ID" value="GFE19244.1"/>
    <property type="molecule type" value="Genomic_DNA"/>
</dbReference>
<gene>
    <name evidence="1" type="ORF">Sgleb_72910</name>
</gene>
<comment type="caution">
    <text evidence="1">The sequence shown here is derived from an EMBL/GenBank/DDBJ whole genome shotgun (WGS) entry which is preliminary data.</text>
</comment>
<evidence type="ECO:0008006" key="3">
    <source>
        <dbReference type="Google" id="ProtNLM"/>
    </source>
</evidence>
<organism evidence="1 2">
    <name type="scientific">Streptomyces glebosus</name>
    <dbReference type="NCBI Taxonomy" id="249580"/>
    <lineage>
        <taxon>Bacteria</taxon>
        <taxon>Bacillati</taxon>
        <taxon>Actinomycetota</taxon>
        <taxon>Actinomycetes</taxon>
        <taxon>Kitasatosporales</taxon>
        <taxon>Streptomycetaceae</taxon>
        <taxon>Streptomyces</taxon>
    </lineage>
</organism>
<protein>
    <recommendedName>
        <fullName evidence="3">Hydroxymethylcytosylglucuronate/cytosylglucurona te synthase</fullName>
    </recommendedName>
</protein>
<keyword evidence="2" id="KW-1185">Reference proteome</keyword>
<dbReference type="NCBIfam" id="TIGR04467">
    <property type="entry name" value="CGA_synthase"/>
    <property type="match status" value="1"/>
</dbReference>
<sequence>MADVLAAVTSSLGLRNSGLTIAVAGAEFGWGSTGKLCAVIAELRRSAPVPLRFVGLASRLSRTLLAAHGVDQWYDVATDDREAVAEVVRQEHVSAGLVVLEGAAASSLEAAGVPTVFVDSLPFLWTRSDLPSLPLDVSVYCAQRCVELEPHSRDLLAAVSNLQWVEAVVLENTGTQGANTGNASPTAVSFQRALVSFGGLRSPTLTDWTSYPRVVLPAALTALERAGFSEVHVAGNLPQEFPRDPVRASHPSDGASMKVTYGALPHAEFLRHVSDADVLLASPGLTTLLEAGARSTPVVCLPPQNLSQIFNGRFHSRAVGADTRVRWPDDVFCEEAVLRDRTSSEEAVLRQIYGGISAAAQSPDRAETAVGAGVLAALERARAGADWSGLARGVGSGGARQVAGHVLALARPTSGAVSG</sequence>
<dbReference type="AlphaFoldDB" id="A0A640T7S1"/>
<name>A0A640T7S1_9ACTN</name>
<dbReference type="Gene3D" id="3.40.50.2000">
    <property type="entry name" value="Glycogen Phosphorylase B"/>
    <property type="match status" value="1"/>
</dbReference>